<evidence type="ECO:0000313" key="2">
    <source>
        <dbReference type="EMBL" id="GAA1740528.1"/>
    </source>
</evidence>
<dbReference type="SUPFAM" id="SSF56219">
    <property type="entry name" value="DNase I-like"/>
    <property type="match status" value="1"/>
</dbReference>
<sequence length="296" mass="33416">MSWGTIERVLTVMSWNMNQRESAWDRLEEVATRNDVSVALLQEARRPERSLPAGWNVHPPADDGARWRIAVPRHYQAADGSLRETRRRFASAVVGRDDLSFTPREPIELHQAAEGTFAASHPGQFAVADIGLNGGRRLTVVSLYGIWDRMLDSGDMYAEATLHRAISDLTMVFQERGNEHVLVAGDLNIYSYADGTVWGDRYLTVFSRLAAYGLEAVGPFRPDGEPRLDRCPCPDVECRHVNTFLYRSDRGSRPHQLDYVFATPALRDRLTACWADPDPDWPTHSDHRPVLASFDL</sequence>
<dbReference type="InterPro" id="IPR005135">
    <property type="entry name" value="Endo/exonuclease/phosphatase"/>
</dbReference>
<gene>
    <name evidence="2" type="ORF">GCM10009809_40040</name>
</gene>
<evidence type="ECO:0000259" key="1">
    <source>
        <dbReference type="Pfam" id="PF03372"/>
    </source>
</evidence>
<evidence type="ECO:0000313" key="3">
    <source>
        <dbReference type="Proteomes" id="UP001501138"/>
    </source>
</evidence>
<dbReference type="Pfam" id="PF03372">
    <property type="entry name" value="Exo_endo_phos"/>
    <property type="match status" value="1"/>
</dbReference>
<proteinExistence type="predicted"/>
<protein>
    <recommendedName>
        <fullName evidence="1">Endonuclease/exonuclease/phosphatase domain-containing protein</fullName>
    </recommendedName>
</protein>
<feature type="domain" description="Endonuclease/exonuclease/phosphatase" evidence="1">
    <location>
        <begin position="13"/>
        <end position="287"/>
    </location>
</feature>
<keyword evidence="3" id="KW-1185">Reference proteome</keyword>
<comment type="caution">
    <text evidence="2">The sequence shown here is derived from an EMBL/GenBank/DDBJ whole genome shotgun (WGS) entry which is preliminary data.</text>
</comment>
<dbReference type="EMBL" id="BAAAPM010000010">
    <property type="protein sequence ID" value="GAA1740528.1"/>
    <property type="molecule type" value="Genomic_DNA"/>
</dbReference>
<dbReference type="Gene3D" id="3.60.10.10">
    <property type="entry name" value="Endonuclease/exonuclease/phosphatase"/>
    <property type="match status" value="1"/>
</dbReference>
<name>A0ABN2JVL9_9MICO</name>
<dbReference type="InterPro" id="IPR036691">
    <property type="entry name" value="Endo/exonu/phosph_ase_sf"/>
</dbReference>
<reference evidence="2 3" key="1">
    <citation type="journal article" date="2019" name="Int. J. Syst. Evol. Microbiol.">
        <title>The Global Catalogue of Microorganisms (GCM) 10K type strain sequencing project: providing services to taxonomists for standard genome sequencing and annotation.</title>
        <authorList>
            <consortium name="The Broad Institute Genomics Platform"/>
            <consortium name="The Broad Institute Genome Sequencing Center for Infectious Disease"/>
            <person name="Wu L."/>
            <person name="Ma J."/>
        </authorList>
    </citation>
    <scope>NUCLEOTIDE SEQUENCE [LARGE SCALE GENOMIC DNA]</scope>
    <source>
        <strain evidence="2 3">JCM 15589</strain>
    </source>
</reference>
<organism evidence="2 3">
    <name type="scientific">Isoptericola hypogeus</name>
    <dbReference type="NCBI Taxonomy" id="300179"/>
    <lineage>
        <taxon>Bacteria</taxon>
        <taxon>Bacillati</taxon>
        <taxon>Actinomycetota</taxon>
        <taxon>Actinomycetes</taxon>
        <taxon>Micrococcales</taxon>
        <taxon>Promicromonosporaceae</taxon>
        <taxon>Isoptericola</taxon>
    </lineage>
</organism>
<dbReference type="Proteomes" id="UP001501138">
    <property type="component" value="Unassembled WGS sequence"/>
</dbReference>
<accession>A0ABN2JVL9</accession>